<name>A0A382RBE3_9ZZZZ</name>
<sequence>MDVFEFIKEKRADFKYNTEQYRIMLEPKFKSLSNKINHRIKNTLNNPWMSNFKSIDSSYFFGQKYSIPNTTIKIVYEKINNILGKEIFVGDWETIDQDCIDGFADLTGDKQWIHTDIKKAKIESPFKTTIVHGFLTLALIPKLTDKFNFNEIHPDVKMVVNYGLNQVRFPFPVKSGSRIRGRVKIINVIPLKNSVELVNEVSIEVEGRKRFGCIAETLIRVYY</sequence>
<evidence type="ECO:0000313" key="2">
    <source>
        <dbReference type="EMBL" id="SVC95043.1"/>
    </source>
</evidence>
<dbReference type="SUPFAM" id="SSF54637">
    <property type="entry name" value="Thioesterase/thiol ester dehydrase-isomerase"/>
    <property type="match status" value="1"/>
</dbReference>
<dbReference type="InterPro" id="IPR039375">
    <property type="entry name" value="NodN-like"/>
</dbReference>
<dbReference type="Gene3D" id="3.10.129.10">
    <property type="entry name" value="Hotdog Thioesterase"/>
    <property type="match status" value="1"/>
</dbReference>
<dbReference type="PANTHER" id="PTHR42993:SF1">
    <property type="entry name" value="MAOC-LIKE DEHYDRATASE DOMAIN-CONTAINING PROTEIN"/>
    <property type="match status" value="1"/>
</dbReference>
<dbReference type="Pfam" id="PF01575">
    <property type="entry name" value="MaoC_dehydratas"/>
    <property type="match status" value="1"/>
</dbReference>
<evidence type="ECO:0000259" key="1">
    <source>
        <dbReference type="Pfam" id="PF01575"/>
    </source>
</evidence>
<organism evidence="2">
    <name type="scientific">marine metagenome</name>
    <dbReference type="NCBI Taxonomy" id="408172"/>
    <lineage>
        <taxon>unclassified sequences</taxon>
        <taxon>metagenomes</taxon>
        <taxon>ecological metagenomes</taxon>
    </lineage>
</organism>
<dbReference type="EMBL" id="UINC01120512">
    <property type="protein sequence ID" value="SVC95043.1"/>
    <property type="molecule type" value="Genomic_DNA"/>
</dbReference>
<dbReference type="InterPro" id="IPR002539">
    <property type="entry name" value="MaoC-like_dom"/>
</dbReference>
<gene>
    <name evidence="2" type="ORF">METZ01_LOCUS347897</name>
</gene>
<reference evidence="2" key="1">
    <citation type="submission" date="2018-05" db="EMBL/GenBank/DDBJ databases">
        <authorList>
            <person name="Lanie J.A."/>
            <person name="Ng W.-L."/>
            <person name="Kazmierczak K.M."/>
            <person name="Andrzejewski T.M."/>
            <person name="Davidsen T.M."/>
            <person name="Wayne K.J."/>
            <person name="Tettelin H."/>
            <person name="Glass J.I."/>
            <person name="Rusch D."/>
            <person name="Podicherti R."/>
            <person name="Tsui H.-C.T."/>
            <person name="Winkler M.E."/>
        </authorList>
    </citation>
    <scope>NUCLEOTIDE SEQUENCE</scope>
</reference>
<accession>A0A382RBE3</accession>
<dbReference type="CDD" id="cd03450">
    <property type="entry name" value="NodN"/>
    <property type="match status" value="1"/>
</dbReference>
<feature type="domain" description="MaoC-like" evidence="1">
    <location>
        <begin position="86"/>
        <end position="198"/>
    </location>
</feature>
<dbReference type="InterPro" id="IPR029069">
    <property type="entry name" value="HotDog_dom_sf"/>
</dbReference>
<proteinExistence type="predicted"/>
<dbReference type="AlphaFoldDB" id="A0A382RBE3"/>
<protein>
    <recommendedName>
        <fullName evidence="1">MaoC-like domain-containing protein</fullName>
    </recommendedName>
</protein>
<dbReference type="PANTHER" id="PTHR42993">
    <property type="entry name" value="MAOC-LIKE DEHYDRATASE DOMAIN-CONTAINING PROTEIN"/>
    <property type="match status" value="1"/>
</dbReference>